<keyword evidence="17" id="KW-1015">Disulfide bond</keyword>
<feature type="site" description="Transition state stabilizer" evidence="22">
    <location>
        <position position="422"/>
    </location>
</feature>
<feature type="binding site" evidence="21">
    <location>
        <position position="359"/>
    </location>
    <ligand>
        <name>Zn(2+)</name>
        <dbReference type="ChEBI" id="CHEBI:29105"/>
        <note>catalytic</note>
    </ligand>
</feature>
<dbReference type="Gene3D" id="1.10.390.10">
    <property type="entry name" value="Neutral Protease Domain 2"/>
    <property type="match status" value="1"/>
</dbReference>
<evidence type="ECO:0000256" key="20">
    <source>
        <dbReference type="PIRSR" id="PIRSR634016-1"/>
    </source>
</evidence>
<feature type="binding site" evidence="21">
    <location>
        <position position="336"/>
    </location>
    <ligand>
        <name>Zn(2+)</name>
        <dbReference type="ChEBI" id="CHEBI:29105"/>
        <note>catalytic</note>
    </ligand>
</feature>
<evidence type="ECO:0000256" key="9">
    <source>
        <dbReference type="ARBA" id="ARBA00022723"/>
    </source>
</evidence>
<dbReference type="Pfam" id="PF01433">
    <property type="entry name" value="Peptidase_M1"/>
    <property type="match status" value="1"/>
</dbReference>
<evidence type="ECO:0000256" key="15">
    <source>
        <dbReference type="ARBA" id="ARBA00023049"/>
    </source>
</evidence>
<evidence type="ECO:0000256" key="18">
    <source>
        <dbReference type="ARBA" id="ARBA00023180"/>
    </source>
</evidence>
<evidence type="ECO:0000256" key="11">
    <source>
        <dbReference type="ARBA" id="ARBA00022801"/>
    </source>
</evidence>
<dbReference type="InterPro" id="IPR014782">
    <property type="entry name" value="Peptidase_M1_dom"/>
</dbReference>
<keyword evidence="10 24" id="KW-0732">Signal</keyword>
<dbReference type="OrthoDB" id="510539at2759"/>
<dbReference type="FunFam" id="2.60.40.1910:FF:000008">
    <property type="entry name" value="Aminopeptidase"/>
    <property type="match status" value="1"/>
</dbReference>
<evidence type="ECO:0000259" key="27">
    <source>
        <dbReference type="Pfam" id="PF17900"/>
    </source>
</evidence>
<keyword evidence="19" id="KW-0449">Lipoprotein</keyword>
<keyword evidence="18" id="KW-0325">Glycoprotein</keyword>
<dbReference type="InterPro" id="IPR042097">
    <property type="entry name" value="Aminopeptidase_N-like_N_sf"/>
</dbReference>
<evidence type="ECO:0000256" key="16">
    <source>
        <dbReference type="ARBA" id="ARBA00023136"/>
    </source>
</evidence>
<keyword evidence="16" id="KW-0472">Membrane</keyword>
<evidence type="ECO:0000313" key="28">
    <source>
        <dbReference type="Proteomes" id="UP000192223"/>
    </source>
</evidence>
<feature type="signal peptide" evidence="24">
    <location>
        <begin position="1"/>
        <end position="19"/>
    </location>
</feature>
<dbReference type="GO" id="GO:0005886">
    <property type="term" value="C:plasma membrane"/>
    <property type="evidence" value="ECO:0007669"/>
    <property type="project" value="UniProtKB-SubCell"/>
</dbReference>
<evidence type="ECO:0000256" key="10">
    <source>
        <dbReference type="ARBA" id="ARBA00022729"/>
    </source>
</evidence>
<evidence type="ECO:0000256" key="24">
    <source>
        <dbReference type="SAM" id="SignalP"/>
    </source>
</evidence>
<evidence type="ECO:0000256" key="8">
    <source>
        <dbReference type="ARBA" id="ARBA00022692"/>
    </source>
</evidence>
<feature type="chain" id="PRO_5010707128" description="Aminopeptidase" evidence="24">
    <location>
        <begin position="20"/>
        <end position="914"/>
    </location>
</feature>
<evidence type="ECO:0000256" key="13">
    <source>
        <dbReference type="ARBA" id="ARBA00022968"/>
    </source>
</evidence>
<name>A0A1W4XNR6_AGRPL</name>
<dbReference type="InParanoid" id="A0A1W4XNR6"/>
<keyword evidence="8" id="KW-0812">Transmembrane</keyword>
<keyword evidence="11 23" id="KW-0378">Hydrolase</keyword>
<dbReference type="GO" id="GO:0008270">
    <property type="term" value="F:zinc ion binding"/>
    <property type="evidence" value="ECO:0007669"/>
    <property type="project" value="UniProtKB-UniRule"/>
</dbReference>
<evidence type="ECO:0000256" key="7">
    <source>
        <dbReference type="ARBA" id="ARBA00022670"/>
    </source>
</evidence>
<dbReference type="InterPro" id="IPR045357">
    <property type="entry name" value="Aminopeptidase_N-like_N"/>
</dbReference>
<dbReference type="PANTHER" id="PTHR11533:SF253">
    <property type="entry name" value="AMINOPEPTIDASE-RELATED"/>
    <property type="match status" value="1"/>
</dbReference>
<dbReference type="RefSeq" id="XP_018334412.1">
    <property type="nucleotide sequence ID" value="XM_018478910.2"/>
</dbReference>
<dbReference type="Gene3D" id="2.60.40.1910">
    <property type="match status" value="1"/>
</dbReference>
<dbReference type="FunCoup" id="A0A1W4XNR6">
    <property type="interactions" value="79"/>
</dbReference>
<dbReference type="CDD" id="cd09601">
    <property type="entry name" value="M1_APN-Q_like"/>
    <property type="match status" value="1"/>
</dbReference>
<evidence type="ECO:0000256" key="3">
    <source>
        <dbReference type="ARBA" id="ARBA00004609"/>
    </source>
</evidence>
<evidence type="ECO:0000256" key="1">
    <source>
        <dbReference type="ARBA" id="ARBA00000098"/>
    </source>
</evidence>
<feature type="domain" description="Peptidase M1 membrane alanine aminopeptidase" evidence="25">
    <location>
        <begin position="264"/>
        <end position="489"/>
    </location>
</feature>
<dbReference type="SUPFAM" id="SSF63737">
    <property type="entry name" value="Leukotriene A4 hydrolase N-terminal domain"/>
    <property type="match status" value="1"/>
</dbReference>
<comment type="similarity">
    <text evidence="4 23">Belongs to the peptidase M1 family.</text>
</comment>
<dbReference type="GeneID" id="108743359"/>
<evidence type="ECO:0000256" key="22">
    <source>
        <dbReference type="PIRSR" id="PIRSR634016-4"/>
    </source>
</evidence>
<dbReference type="FunFam" id="1.25.50.20:FF:000001">
    <property type="entry name" value="Aminopeptidase"/>
    <property type="match status" value="1"/>
</dbReference>
<dbReference type="KEGG" id="apln:108743359"/>
<dbReference type="EC" id="3.4.11.-" evidence="23"/>
<dbReference type="GO" id="GO:0005615">
    <property type="term" value="C:extracellular space"/>
    <property type="evidence" value="ECO:0007669"/>
    <property type="project" value="TreeGrafter"/>
</dbReference>
<keyword evidence="14" id="KW-1133">Transmembrane helix</keyword>
<evidence type="ECO:0000256" key="19">
    <source>
        <dbReference type="ARBA" id="ARBA00023288"/>
    </source>
</evidence>
<proteinExistence type="inferred from homology"/>
<dbReference type="GO" id="GO:0016285">
    <property type="term" value="F:alanyl aminopeptidase activity"/>
    <property type="evidence" value="ECO:0007669"/>
    <property type="project" value="UniProtKB-EC"/>
</dbReference>
<dbReference type="STRING" id="224129.A0A1W4XNR6"/>
<feature type="binding site" evidence="21">
    <location>
        <position position="340"/>
    </location>
    <ligand>
        <name>Zn(2+)</name>
        <dbReference type="ChEBI" id="CHEBI:29105"/>
        <note>catalytic</note>
    </ligand>
</feature>
<keyword evidence="28" id="KW-1185">Reference proteome</keyword>
<dbReference type="InterPro" id="IPR034016">
    <property type="entry name" value="M1_APN-typ"/>
</dbReference>
<dbReference type="SUPFAM" id="SSF55486">
    <property type="entry name" value="Metalloproteases ('zincins'), catalytic domain"/>
    <property type="match status" value="1"/>
</dbReference>
<dbReference type="AlphaFoldDB" id="A0A1W4XNR6"/>
<evidence type="ECO:0000259" key="26">
    <source>
        <dbReference type="Pfam" id="PF11838"/>
    </source>
</evidence>
<dbReference type="GO" id="GO:0070006">
    <property type="term" value="F:metalloaminopeptidase activity"/>
    <property type="evidence" value="ECO:0007669"/>
    <property type="project" value="TreeGrafter"/>
</dbReference>
<reference evidence="29" key="1">
    <citation type="submission" date="2025-08" db="UniProtKB">
        <authorList>
            <consortium name="RefSeq"/>
        </authorList>
    </citation>
    <scope>IDENTIFICATION</scope>
    <source>
        <tissue evidence="29">Entire body</tissue>
    </source>
</reference>
<dbReference type="FunFam" id="1.10.390.10:FF:000016">
    <property type="entry name" value="Glutamyl aminopeptidase"/>
    <property type="match status" value="1"/>
</dbReference>
<evidence type="ECO:0000256" key="4">
    <source>
        <dbReference type="ARBA" id="ARBA00010136"/>
    </source>
</evidence>
<accession>A0A1W4XNR6</accession>
<feature type="domain" description="ERAP1-like C-terminal" evidence="26">
    <location>
        <begin position="570"/>
        <end position="896"/>
    </location>
</feature>
<evidence type="ECO:0000256" key="12">
    <source>
        <dbReference type="ARBA" id="ARBA00022833"/>
    </source>
</evidence>
<dbReference type="InterPro" id="IPR024571">
    <property type="entry name" value="ERAP1-like_C_dom"/>
</dbReference>
<dbReference type="PANTHER" id="PTHR11533">
    <property type="entry name" value="PROTEASE M1 ZINC METALLOPROTEASE"/>
    <property type="match status" value="1"/>
</dbReference>
<feature type="domain" description="Aminopeptidase N-like N-terminal" evidence="27">
    <location>
        <begin position="30"/>
        <end position="227"/>
    </location>
</feature>
<dbReference type="FunFam" id="2.60.40.1730:FF:000012">
    <property type="entry name" value="Aminopeptidase N"/>
    <property type="match status" value="1"/>
</dbReference>
<evidence type="ECO:0000256" key="17">
    <source>
        <dbReference type="ARBA" id="ARBA00023157"/>
    </source>
</evidence>
<evidence type="ECO:0000256" key="21">
    <source>
        <dbReference type="PIRSR" id="PIRSR634016-3"/>
    </source>
</evidence>
<dbReference type="GO" id="GO:0006508">
    <property type="term" value="P:proteolysis"/>
    <property type="evidence" value="ECO:0007669"/>
    <property type="project" value="UniProtKB-KW"/>
</dbReference>
<dbReference type="Gene3D" id="2.60.40.1730">
    <property type="entry name" value="tricorn interacting facor f3 domain"/>
    <property type="match status" value="1"/>
</dbReference>
<keyword evidence="9 21" id="KW-0479">Metal-binding</keyword>
<comment type="cofactor">
    <cofactor evidence="21 23">
        <name>Zn(2+)</name>
        <dbReference type="ChEBI" id="CHEBI:29105"/>
    </cofactor>
    <text evidence="21 23">Binds 1 zinc ion per subunit.</text>
</comment>
<dbReference type="GO" id="GO:0005737">
    <property type="term" value="C:cytoplasm"/>
    <property type="evidence" value="ECO:0007669"/>
    <property type="project" value="TreeGrafter"/>
</dbReference>
<evidence type="ECO:0000256" key="2">
    <source>
        <dbReference type="ARBA" id="ARBA00004606"/>
    </source>
</evidence>
<keyword evidence="12 21" id="KW-0862">Zinc</keyword>
<evidence type="ECO:0000256" key="5">
    <source>
        <dbReference type="ARBA" id="ARBA00022475"/>
    </source>
</evidence>
<comment type="subcellular location">
    <subcellularLocation>
        <location evidence="3">Cell membrane</location>
        <topology evidence="3">Lipid-anchor</topology>
        <topology evidence="3">GPI-anchor</topology>
    </subcellularLocation>
    <subcellularLocation>
        <location evidence="2">Membrane</location>
        <topology evidence="2">Single-pass type II membrane protein</topology>
    </subcellularLocation>
</comment>
<evidence type="ECO:0000256" key="14">
    <source>
        <dbReference type="ARBA" id="ARBA00022989"/>
    </source>
</evidence>
<dbReference type="Gene3D" id="1.25.50.20">
    <property type="match status" value="1"/>
</dbReference>
<keyword evidence="7 23" id="KW-0645">Protease</keyword>
<keyword evidence="15 23" id="KW-0482">Metalloprotease</keyword>
<dbReference type="GO" id="GO:0098552">
    <property type="term" value="C:side of membrane"/>
    <property type="evidence" value="ECO:0007669"/>
    <property type="project" value="UniProtKB-KW"/>
</dbReference>
<dbReference type="InterPro" id="IPR001930">
    <property type="entry name" value="Peptidase_M1"/>
</dbReference>
<dbReference type="Pfam" id="PF11838">
    <property type="entry name" value="ERAP1_C"/>
    <property type="match status" value="1"/>
</dbReference>
<comment type="catalytic activity">
    <reaction evidence="1">
        <text>Release of an N-terminal amino acid, Xaa-|-Yaa- from a peptide, amide or arylamide. Xaa is preferably Ala, but may be most amino acids including Pro (slow action). When a terminal hydrophobic residue is followed by a prolyl residue, the two may be released as an intact Xaa-Pro dipeptide.</text>
        <dbReference type="EC" id="3.4.11.2"/>
    </reaction>
</comment>
<dbReference type="PRINTS" id="PR00756">
    <property type="entry name" value="ALADIPTASE"/>
</dbReference>
<evidence type="ECO:0000259" key="25">
    <source>
        <dbReference type="Pfam" id="PF01433"/>
    </source>
</evidence>
<evidence type="ECO:0000313" key="29">
    <source>
        <dbReference type="RefSeq" id="XP_018334412.1"/>
    </source>
</evidence>
<dbReference type="Proteomes" id="UP000192223">
    <property type="component" value="Unplaced"/>
</dbReference>
<organism evidence="28 29">
    <name type="scientific">Agrilus planipennis</name>
    <name type="common">Emerald ash borer</name>
    <name type="synonym">Agrilus marcopoli</name>
    <dbReference type="NCBI Taxonomy" id="224129"/>
    <lineage>
        <taxon>Eukaryota</taxon>
        <taxon>Metazoa</taxon>
        <taxon>Ecdysozoa</taxon>
        <taxon>Arthropoda</taxon>
        <taxon>Hexapoda</taxon>
        <taxon>Insecta</taxon>
        <taxon>Pterygota</taxon>
        <taxon>Neoptera</taxon>
        <taxon>Endopterygota</taxon>
        <taxon>Coleoptera</taxon>
        <taxon>Polyphaga</taxon>
        <taxon>Elateriformia</taxon>
        <taxon>Buprestoidea</taxon>
        <taxon>Buprestidae</taxon>
        <taxon>Agrilinae</taxon>
        <taxon>Agrilus</taxon>
    </lineage>
</organism>
<dbReference type="Pfam" id="PF17900">
    <property type="entry name" value="Peptidase_M1_N"/>
    <property type="match status" value="1"/>
</dbReference>
<dbReference type="InterPro" id="IPR027268">
    <property type="entry name" value="Peptidase_M4/M1_CTD_sf"/>
</dbReference>
<evidence type="ECO:0000256" key="23">
    <source>
        <dbReference type="RuleBase" id="RU364040"/>
    </source>
</evidence>
<keyword evidence="23 29" id="KW-0031">Aminopeptidase</keyword>
<keyword evidence="13" id="KW-0735">Signal-anchor</keyword>
<gene>
    <name evidence="29" type="primary">LOC108743359</name>
</gene>
<dbReference type="GO" id="GO:0043171">
    <property type="term" value="P:peptide catabolic process"/>
    <property type="evidence" value="ECO:0007669"/>
    <property type="project" value="TreeGrafter"/>
</dbReference>
<dbReference type="GO" id="GO:0042277">
    <property type="term" value="F:peptide binding"/>
    <property type="evidence" value="ECO:0007669"/>
    <property type="project" value="TreeGrafter"/>
</dbReference>
<protein>
    <recommendedName>
        <fullName evidence="23">Aminopeptidase</fullName>
        <ecNumber evidence="23">3.4.11.-</ecNumber>
    </recommendedName>
</protein>
<sequence>MGWFTTLSLLVSLLLMVSCKKNGQLPGNIVPENYNLEIITHLADDEHDKFTFEGKVIIRVRCVEPTDKIILNVLDLEIIDNSVIVDEVGTDKQVNDVNEWCQCNENETLSLSLDRHLKPNHTYDISIRFTGNISDGLSGYYRSSYVDSMTNERRWLAVTQFEPTDARRAFPCFDEPNMKATFQISLGRLAKYSSISNMPIERTEPIKEREGWFWDRFQKSVPMSTYIVAYMVSDFNSTLAPRIPNSDVTFRIWSREEAMDQVDFAAEVGPRALAFFENFFNITYPLPKQDMIAVPDFSAGAMENWGLITYREYLLLFNPKTSSLANKFSIASVVAHELAHQWFGNLVTMKWWTDLWLNEGFATYMASLAVHNLYPKWKTFDEETVSNMMSVFSFDSLKNSHPVSVPIENPKDIKEIFDTISYDKGSHLLFMMANFLGDETFRRGVSNYLERHKYGNAEQDDLWESLTIEAHRNGALPEGLSVKTIMDTWTLQTGYPIVTVNRNYDDNSVQVSQERYYRDFNASHNDECWWIPLSYTDQSEQDFENRRPRDWLSCPKTVKTISNICDEDEWIILNIRAAGLYRINYDERNWGMLVSTLNSDSYTDIPILNRVQLIEDSADLAATSKLNYKVFFDILRYLNKETEYLPWRAATGNIRFLYSMLRYSSSFGSFKEYMKRILEPAYKRIGALRVDHEDEDRLDRINYKTLILSNACNYEAEACINETKRMFSEYVSNPDVNLIPNDFRSSIYCNAMRHGGEREWTFLWNKYKESGTAGEKQLILQSLGCTNTIWLLQRYLEWTLDESSGIRKQDAITVFGSVARNDIGYSIAKSFFENNIKKIYESSKPNTNKLSRYLSVIAKQVVSEREYNELKQFIDQHSEIFSELRKGVQQALESAELNIQWQMSHLNHVKDLLI</sequence>
<dbReference type="InterPro" id="IPR050344">
    <property type="entry name" value="Peptidase_M1_aminopeptidases"/>
</dbReference>
<keyword evidence="5" id="KW-1003">Cell membrane</keyword>
<feature type="active site" description="Proton acceptor" evidence="20">
    <location>
        <position position="337"/>
    </location>
</feature>
<evidence type="ECO:0000256" key="6">
    <source>
        <dbReference type="ARBA" id="ARBA00022622"/>
    </source>
</evidence>
<keyword evidence="6" id="KW-0336">GPI-anchor</keyword>